<dbReference type="Proteomes" id="UP000230069">
    <property type="component" value="Unassembled WGS sequence"/>
</dbReference>
<name>A0A2G5CTH2_AQUCA</name>
<dbReference type="InterPro" id="IPR029481">
    <property type="entry name" value="ABC_trans_N"/>
</dbReference>
<proteinExistence type="predicted"/>
<evidence type="ECO:0000313" key="2">
    <source>
        <dbReference type="EMBL" id="PIA34582.1"/>
    </source>
</evidence>
<dbReference type="PANTHER" id="PTHR48040:SF18">
    <property type="entry name" value="PLEIOTROPIC DRUG RESISTANCE PROTEIN 3-LIKE ISOFORM X1"/>
    <property type="match status" value="1"/>
</dbReference>
<dbReference type="OrthoDB" id="66620at2759"/>
<feature type="domain" description="Pleiotropic ABC efflux transporter N-terminal" evidence="1">
    <location>
        <begin position="109"/>
        <end position="158"/>
    </location>
</feature>
<dbReference type="Pfam" id="PF14510">
    <property type="entry name" value="ABC_trans_N"/>
    <property type="match status" value="1"/>
</dbReference>
<dbReference type="AlphaFoldDB" id="A0A2G5CTH2"/>
<accession>A0A2G5CTH2</accession>
<keyword evidence="3" id="KW-1185">Reference proteome</keyword>
<dbReference type="InParanoid" id="A0A2G5CTH2"/>
<dbReference type="EMBL" id="KZ305054">
    <property type="protein sequence ID" value="PIA34582.1"/>
    <property type="molecule type" value="Genomic_DNA"/>
</dbReference>
<dbReference type="PANTHER" id="PTHR48040">
    <property type="entry name" value="PLEIOTROPIC DRUG RESISTANCE PROTEIN 1-LIKE ISOFORM X1"/>
    <property type="match status" value="1"/>
</dbReference>
<reference evidence="2 3" key="1">
    <citation type="submission" date="2017-09" db="EMBL/GenBank/DDBJ databases">
        <title>WGS assembly of Aquilegia coerulea Goldsmith.</title>
        <authorList>
            <person name="Hodges S."/>
            <person name="Kramer E."/>
            <person name="Nordborg M."/>
            <person name="Tomkins J."/>
            <person name="Borevitz J."/>
            <person name="Derieg N."/>
            <person name="Yan J."/>
            <person name="Mihaltcheva S."/>
            <person name="Hayes R.D."/>
            <person name="Rokhsar D."/>
        </authorList>
    </citation>
    <scope>NUCLEOTIDE SEQUENCE [LARGE SCALE GENOMIC DNA]</scope>
    <source>
        <strain evidence="3">cv. Goldsmith</strain>
    </source>
</reference>
<dbReference type="STRING" id="218851.A0A2G5CTH2"/>
<protein>
    <recommendedName>
        <fullName evidence="1">Pleiotropic ABC efflux transporter N-terminal domain-containing protein</fullName>
    </recommendedName>
</protein>
<gene>
    <name evidence="2" type="ORF">AQUCO_03700103v1</name>
</gene>
<organism evidence="2 3">
    <name type="scientific">Aquilegia coerulea</name>
    <name type="common">Rocky mountain columbine</name>
    <dbReference type="NCBI Taxonomy" id="218851"/>
    <lineage>
        <taxon>Eukaryota</taxon>
        <taxon>Viridiplantae</taxon>
        <taxon>Streptophyta</taxon>
        <taxon>Embryophyta</taxon>
        <taxon>Tracheophyta</taxon>
        <taxon>Spermatophyta</taxon>
        <taxon>Magnoliopsida</taxon>
        <taxon>Ranunculales</taxon>
        <taxon>Ranunculaceae</taxon>
        <taxon>Thalictroideae</taxon>
        <taxon>Aquilegia</taxon>
    </lineage>
</organism>
<evidence type="ECO:0000259" key="1">
    <source>
        <dbReference type="Pfam" id="PF14510"/>
    </source>
</evidence>
<evidence type="ECO:0000313" key="3">
    <source>
        <dbReference type="Proteomes" id="UP000230069"/>
    </source>
</evidence>
<sequence length="167" mass="19165">MAQLVGTDEIESLKIELAEIGRSLRLSFHHNTSSFRSTTTANSVRDDSDDENTLQWEAIERLPTFEKLRSSLVDSCEVGNKEKKVTDVTRLRPLERQIFIEKLIKHIEKDNLRLLQKLRQRVDKVGLKLPTVDVRYKNLCVEAVCELVHGKPLPTLWNSLKSTLSGR</sequence>